<organism evidence="5 6">
    <name type="scientific">Inhella proteolytica</name>
    <dbReference type="NCBI Taxonomy" id="2795029"/>
    <lineage>
        <taxon>Bacteria</taxon>
        <taxon>Pseudomonadati</taxon>
        <taxon>Pseudomonadota</taxon>
        <taxon>Betaproteobacteria</taxon>
        <taxon>Burkholderiales</taxon>
        <taxon>Sphaerotilaceae</taxon>
        <taxon>Inhella</taxon>
    </lineage>
</organism>
<feature type="transmembrane region" description="Helical" evidence="3">
    <location>
        <begin position="114"/>
        <end position="137"/>
    </location>
</feature>
<dbReference type="SMART" id="SM00267">
    <property type="entry name" value="GGDEF"/>
    <property type="match status" value="1"/>
</dbReference>
<feature type="transmembrane region" description="Helical" evidence="3">
    <location>
        <begin position="36"/>
        <end position="54"/>
    </location>
</feature>
<evidence type="ECO:0000313" key="6">
    <source>
        <dbReference type="Proteomes" id="UP000613266"/>
    </source>
</evidence>
<accession>A0A931J833</accession>
<dbReference type="Gene3D" id="3.30.70.270">
    <property type="match status" value="1"/>
</dbReference>
<dbReference type="RefSeq" id="WP_198112281.1">
    <property type="nucleotide sequence ID" value="NZ_JAEDAK010000012.1"/>
</dbReference>
<evidence type="ECO:0000259" key="4">
    <source>
        <dbReference type="PROSITE" id="PS50887"/>
    </source>
</evidence>
<dbReference type="Pfam" id="PF00990">
    <property type="entry name" value="GGDEF"/>
    <property type="match status" value="1"/>
</dbReference>
<dbReference type="PANTHER" id="PTHR45138:SF9">
    <property type="entry name" value="DIGUANYLATE CYCLASE DGCM-RELATED"/>
    <property type="match status" value="1"/>
</dbReference>
<feature type="transmembrane region" description="Helical" evidence="3">
    <location>
        <begin position="149"/>
        <end position="168"/>
    </location>
</feature>
<dbReference type="PROSITE" id="PS50887">
    <property type="entry name" value="GGDEF"/>
    <property type="match status" value="1"/>
</dbReference>
<dbReference type="GO" id="GO:1902201">
    <property type="term" value="P:negative regulation of bacterial-type flagellum-dependent cell motility"/>
    <property type="evidence" value="ECO:0007669"/>
    <property type="project" value="TreeGrafter"/>
</dbReference>
<dbReference type="GO" id="GO:0005886">
    <property type="term" value="C:plasma membrane"/>
    <property type="evidence" value="ECO:0007669"/>
    <property type="project" value="TreeGrafter"/>
</dbReference>
<gene>
    <name evidence="5" type="ORF">I7X39_16620</name>
</gene>
<evidence type="ECO:0000256" key="3">
    <source>
        <dbReference type="SAM" id="Phobius"/>
    </source>
</evidence>
<dbReference type="InterPro" id="IPR000160">
    <property type="entry name" value="GGDEF_dom"/>
</dbReference>
<keyword evidence="6" id="KW-1185">Reference proteome</keyword>
<evidence type="ECO:0000256" key="2">
    <source>
        <dbReference type="ARBA" id="ARBA00034247"/>
    </source>
</evidence>
<dbReference type="GO" id="GO:0043709">
    <property type="term" value="P:cell adhesion involved in single-species biofilm formation"/>
    <property type="evidence" value="ECO:0007669"/>
    <property type="project" value="TreeGrafter"/>
</dbReference>
<dbReference type="CDD" id="cd01949">
    <property type="entry name" value="GGDEF"/>
    <property type="match status" value="1"/>
</dbReference>
<dbReference type="SUPFAM" id="SSF55073">
    <property type="entry name" value="Nucleotide cyclase"/>
    <property type="match status" value="1"/>
</dbReference>
<dbReference type="EC" id="2.7.7.65" evidence="1"/>
<keyword evidence="3" id="KW-0472">Membrane</keyword>
<dbReference type="EMBL" id="JAEDAK010000012">
    <property type="protein sequence ID" value="MBH9578517.1"/>
    <property type="molecule type" value="Genomic_DNA"/>
</dbReference>
<name>A0A931J833_9BURK</name>
<feature type="transmembrane region" description="Helical" evidence="3">
    <location>
        <begin position="61"/>
        <end position="82"/>
    </location>
</feature>
<reference evidence="5" key="1">
    <citation type="submission" date="2020-12" db="EMBL/GenBank/DDBJ databases">
        <title>The genome sequence of Inhella sp. 1Y17.</title>
        <authorList>
            <person name="Liu Y."/>
        </authorList>
    </citation>
    <scope>NUCLEOTIDE SEQUENCE</scope>
    <source>
        <strain evidence="5">1Y17</strain>
    </source>
</reference>
<protein>
    <recommendedName>
        <fullName evidence="1">diguanylate cyclase</fullName>
        <ecNumber evidence="1">2.7.7.65</ecNumber>
    </recommendedName>
</protein>
<feature type="domain" description="GGDEF" evidence="4">
    <location>
        <begin position="252"/>
        <end position="383"/>
    </location>
</feature>
<dbReference type="InterPro" id="IPR043128">
    <property type="entry name" value="Rev_trsase/Diguanyl_cyclase"/>
</dbReference>
<dbReference type="Proteomes" id="UP000613266">
    <property type="component" value="Unassembled WGS sequence"/>
</dbReference>
<dbReference type="NCBIfam" id="TIGR00254">
    <property type="entry name" value="GGDEF"/>
    <property type="match status" value="1"/>
</dbReference>
<dbReference type="PANTHER" id="PTHR45138">
    <property type="entry name" value="REGULATORY COMPONENTS OF SENSORY TRANSDUCTION SYSTEM"/>
    <property type="match status" value="1"/>
</dbReference>
<evidence type="ECO:0000313" key="5">
    <source>
        <dbReference type="EMBL" id="MBH9578517.1"/>
    </source>
</evidence>
<feature type="transmembrane region" description="Helical" evidence="3">
    <location>
        <begin position="188"/>
        <end position="209"/>
    </location>
</feature>
<dbReference type="GO" id="GO:0052621">
    <property type="term" value="F:diguanylate cyclase activity"/>
    <property type="evidence" value="ECO:0007669"/>
    <property type="project" value="UniProtKB-EC"/>
</dbReference>
<evidence type="ECO:0000256" key="1">
    <source>
        <dbReference type="ARBA" id="ARBA00012528"/>
    </source>
</evidence>
<dbReference type="InterPro" id="IPR029787">
    <property type="entry name" value="Nucleotide_cyclase"/>
</dbReference>
<dbReference type="AlphaFoldDB" id="A0A931J833"/>
<comment type="caution">
    <text evidence="5">The sequence shown here is derived from an EMBL/GenBank/DDBJ whole genome shotgun (WGS) entry which is preliminary data.</text>
</comment>
<keyword evidence="3" id="KW-1133">Transmembrane helix</keyword>
<sequence>MALDLPTLTLLLPLQLLALAAVLPVLTGWRGSPALRWAQASLWAHFGGWIFLLLGERVAPVFGLTLSYFLVGLSLVLCLRALQGWLGGRPGMRWAWALLALEPPLLLLGAEQPLIRQGAANAWLALLQALLLLGLAWRTPRAPETSPRWRAVMAAPLALLFLMTLWRAGTGLLEPALYPSLRSDSLFARAYLLVALLGASLGAMAYLAAWRGEAEGRLRHQAKTDSLTQLANRRAFDQRGNEMISVARRHREPLAVMLLDVDHFSQVNNLHGHARGDEALGLLARLLRAAVRPGDCAARLAGEEFAVLLNRSEGEGVTALDRRLRSSLAEHAEKELGFPIDYSAGWALLRPGDRHVEDMLRRADAGLYTAKHGGRGRLCAEPGLLPEDA</sequence>
<dbReference type="InterPro" id="IPR050469">
    <property type="entry name" value="Diguanylate_Cyclase"/>
</dbReference>
<keyword evidence="3" id="KW-0812">Transmembrane</keyword>
<proteinExistence type="predicted"/>
<comment type="catalytic activity">
    <reaction evidence="2">
        <text>2 GTP = 3',3'-c-di-GMP + 2 diphosphate</text>
        <dbReference type="Rhea" id="RHEA:24898"/>
        <dbReference type="ChEBI" id="CHEBI:33019"/>
        <dbReference type="ChEBI" id="CHEBI:37565"/>
        <dbReference type="ChEBI" id="CHEBI:58805"/>
        <dbReference type="EC" id="2.7.7.65"/>
    </reaction>
</comment>